<dbReference type="AlphaFoldDB" id="A0AAU7PJU2"/>
<dbReference type="Pfam" id="PF14249">
    <property type="entry name" value="Tocopherol_cycl"/>
    <property type="match status" value="1"/>
</dbReference>
<reference evidence="1" key="1">
    <citation type="submission" date="2024-06" db="EMBL/GenBank/DDBJ databases">
        <title>Lacrimispora cavernae sp. nov., a novel anaerobe isolated from bat guano pile inside a cave.</title>
        <authorList>
            <person name="Miller S.L."/>
            <person name="Lu N."/>
            <person name="King J."/>
            <person name="Sankaranarayanan K."/>
            <person name="Lawson P.A."/>
        </authorList>
    </citation>
    <scope>NUCLEOTIDE SEQUENCE</scope>
    <source>
        <strain evidence="1">BS-2</strain>
    </source>
</reference>
<name>A0AAU7PJU2_9FIRM</name>
<evidence type="ECO:0000313" key="1">
    <source>
        <dbReference type="EMBL" id="XBS52515.1"/>
    </source>
</evidence>
<gene>
    <name evidence="1" type="ORF">ABFV83_11760</name>
</gene>
<proteinExistence type="predicted"/>
<accession>A0AAU7PJU2</accession>
<dbReference type="RefSeq" id="WP_349944053.1">
    <property type="nucleotide sequence ID" value="NZ_CP157940.1"/>
</dbReference>
<protein>
    <submittedName>
        <fullName evidence="1">Tocopherol cyclase family protein</fullName>
    </submittedName>
</protein>
<sequence>MECRHEIISMAHALKGVLNVNGKVLDFHGEKGYIEGDRGRSFPRDYLWLQCNRFPEEASVMVSIAHIPFIGHSFQGCICVIQYKGQEYRFATYLGVKVVCKRETAVILKQGQYTFKIFLTNRNRIKNGGFSHRLLAPDQGKMVRFIKEEHLLLARFLLYKEEELIFDLTSDHVSFEYARDRKTADCSRFLQKIQFLTACNRYFL</sequence>
<dbReference type="EMBL" id="CP157940">
    <property type="protein sequence ID" value="XBS52515.1"/>
    <property type="molecule type" value="Genomic_DNA"/>
</dbReference>
<organism evidence="1">
    <name type="scientific">Lacrimispora sp. BS-2</name>
    <dbReference type="NCBI Taxonomy" id="3151850"/>
    <lineage>
        <taxon>Bacteria</taxon>
        <taxon>Bacillati</taxon>
        <taxon>Bacillota</taxon>
        <taxon>Clostridia</taxon>
        <taxon>Lachnospirales</taxon>
        <taxon>Lachnospiraceae</taxon>
        <taxon>Lacrimispora</taxon>
    </lineage>
</organism>
<dbReference type="InterPro" id="IPR025893">
    <property type="entry name" value="Tocopherol_cyclase"/>
</dbReference>
<dbReference type="GO" id="GO:0009976">
    <property type="term" value="F:tocopherol cyclase activity"/>
    <property type="evidence" value="ECO:0007669"/>
    <property type="project" value="InterPro"/>
</dbReference>